<proteinExistence type="predicted"/>
<dbReference type="Proteomes" id="UP000182344">
    <property type="component" value="Unassembled WGS sequence"/>
</dbReference>
<dbReference type="STRING" id="1805376.AUK05_01780"/>
<accession>A0A1J5I7J2</accession>
<protein>
    <recommendedName>
        <fullName evidence="3">Nucleotidyl transferase AbiEii/AbiGii toxin family protein</fullName>
    </recommendedName>
</protein>
<dbReference type="AlphaFoldDB" id="A0A1J5I7J2"/>
<reference evidence="1 2" key="1">
    <citation type="journal article" date="2016" name="Environ. Microbiol.">
        <title>Genomic resolution of a cold subsurface aquifer community provides metabolic insights for novel microbes adapted to high CO concentrations.</title>
        <authorList>
            <person name="Probst A.J."/>
            <person name="Castelle C.J."/>
            <person name="Singh A."/>
            <person name="Brown C.T."/>
            <person name="Anantharaman K."/>
            <person name="Sharon I."/>
            <person name="Hug L.A."/>
            <person name="Burstein D."/>
            <person name="Emerson J.B."/>
            <person name="Thomas B.C."/>
            <person name="Banfield J.F."/>
        </authorList>
    </citation>
    <scope>NUCLEOTIDE SEQUENCE [LARGE SCALE GENOMIC DNA]</scope>
    <source>
        <strain evidence="1">CG2_30_35_20</strain>
    </source>
</reference>
<evidence type="ECO:0000313" key="1">
    <source>
        <dbReference type="EMBL" id="OIP87192.1"/>
    </source>
</evidence>
<evidence type="ECO:0008006" key="3">
    <source>
        <dbReference type="Google" id="ProtNLM"/>
    </source>
</evidence>
<dbReference type="Gene3D" id="3.10.450.620">
    <property type="entry name" value="JHP933, nucleotidyltransferase-like core domain"/>
    <property type="match status" value="1"/>
</dbReference>
<name>A0A1J5I7J2_9BACT</name>
<dbReference type="Pfam" id="PF08843">
    <property type="entry name" value="AbiEii"/>
    <property type="match status" value="1"/>
</dbReference>
<organism evidence="1 2">
    <name type="scientific">Candidatus Shapirobacteria bacterium CG2_30_35_20</name>
    <dbReference type="NCBI Taxonomy" id="1805376"/>
    <lineage>
        <taxon>Bacteria</taxon>
        <taxon>Candidatus Shapironibacteriota</taxon>
    </lineage>
</organism>
<dbReference type="EMBL" id="MNZO01000025">
    <property type="protein sequence ID" value="OIP87192.1"/>
    <property type="molecule type" value="Genomic_DNA"/>
</dbReference>
<sequence>MTLNISTHKTILFQILKDIYSNTNIAPFLGFKGGTAALMFYDLDRFSVDIDMDLLNESREDMVFDEVIKIVKKYGILKDSYKKRFNLFCLISYEDKSHNVKVEINRRQTEAEYEIKTYLGVSMLVMVQADMFAYKLMAMHERIGKTSRDIYDVWFFLSHRFPINQEIVEKRSGMSFNRLVNKCISQLEKMSNNHILDGLGELLTPSQKDWAKVKLREETISLLKLRMND</sequence>
<dbReference type="InterPro" id="IPR014942">
    <property type="entry name" value="AbiEii"/>
</dbReference>
<evidence type="ECO:0000313" key="2">
    <source>
        <dbReference type="Proteomes" id="UP000182344"/>
    </source>
</evidence>
<comment type="caution">
    <text evidence="1">The sequence shown here is derived from an EMBL/GenBank/DDBJ whole genome shotgun (WGS) entry which is preliminary data.</text>
</comment>
<gene>
    <name evidence="1" type="ORF">AUK05_01780</name>
</gene>